<reference evidence="1 2" key="1">
    <citation type="submission" date="2016-10" db="EMBL/GenBank/DDBJ databases">
        <authorList>
            <person name="Varghese N."/>
            <person name="Submissions S."/>
        </authorList>
    </citation>
    <scope>NUCLEOTIDE SEQUENCE [LARGE SCALE GENOMIC DNA]</scope>
    <source>
        <strain evidence="1 2">Nl1</strain>
    </source>
</reference>
<evidence type="ECO:0000313" key="1">
    <source>
        <dbReference type="EMBL" id="SDQ36091.1"/>
    </source>
</evidence>
<proteinExistence type="predicted"/>
<accession>A0ABY0TBT9</accession>
<organism evidence="1 2">
    <name type="scientific">Nitrosospira multiformis</name>
    <dbReference type="NCBI Taxonomy" id="1231"/>
    <lineage>
        <taxon>Bacteria</taxon>
        <taxon>Pseudomonadati</taxon>
        <taxon>Pseudomonadota</taxon>
        <taxon>Betaproteobacteria</taxon>
        <taxon>Nitrosomonadales</taxon>
        <taxon>Nitrosomonadaceae</taxon>
        <taxon>Nitrosospira</taxon>
    </lineage>
</organism>
<protein>
    <submittedName>
        <fullName evidence="1">Uncharacterized protein</fullName>
    </submittedName>
</protein>
<dbReference type="EMBL" id="FNKY01000001">
    <property type="protein sequence ID" value="SDQ36091.1"/>
    <property type="molecule type" value="Genomic_DNA"/>
</dbReference>
<dbReference type="Proteomes" id="UP000183471">
    <property type="component" value="Unassembled WGS sequence"/>
</dbReference>
<gene>
    <name evidence="1" type="ORF">SAMN05216402_0552</name>
</gene>
<evidence type="ECO:0000313" key="2">
    <source>
        <dbReference type="Proteomes" id="UP000183471"/>
    </source>
</evidence>
<keyword evidence="2" id="KW-1185">Reference proteome</keyword>
<dbReference type="RefSeq" id="WP_074630685.1">
    <property type="nucleotide sequence ID" value="NZ_FNKY01000001.1"/>
</dbReference>
<comment type="caution">
    <text evidence="1">The sequence shown here is derived from an EMBL/GenBank/DDBJ whole genome shotgun (WGS) entry which is preliminary data.</text>
</comment>
<name>A0ABY0TBT9_9PROT</name>
<sequence>MFITLLGWLMVSPFVFYAITIDNHQAIVMIGASQRTQGIFHSKEYSFWGSVDSGSRLPAMCDFPNVKAMFSAQNHLPCLELVPIDLIHS</sequence>